<dbReference type="Pfam" id="PF20256">
    <property type="entry name" value="MoCoBD_2"/>
    <property type="match status" value="1"/>
</dbReference>
<evidence type="ECO:0000259" key="1">
    <source>
        <dbReference type="Pfam" id="PF20256"/>
    </source>
</evidence>
<accession>A0AAD9MP91</accession>
<dbReference type="InterPro" id="IPR046867">
    <property type="entry name" value="AldOxase/xan_DH_MoCoBD2"/>
</dbReference>
<sequence>MPSCGYDWETGEGRTWIYYTSGAACSEVEVDIITGQHVVRRVDIVMDVGKSLNPAIDIGQIEGAFLQGYGLYTMEELKFDKNGRLTTRNAMGYKIPRVTNVPRQFNVTLLKDSSNPYGVYSAKGIGEPPLLLAHTVALAIREAIQAYRKDINQNGYFQLNYPVTPDKIRALCPK</sequence>
<dbReference type="Gene3D" id="3.30.365.10">
    <property type="entry name" value="Aldehyde oxidase/xanthine dehydrogenase, molybdopterin binding domain"/>
    <property type="match status" value="1"/>
</dbReference>
<dbReference type="PANTHER" id="PTHR45444">
    <property type="entry name" value="XANTHINE DEHYDROGENASE"/>
    <property type="match status" value="1"/>
</dbReference>
<dbReference type="FunFam" id="3.30.365.10:FF:000004">
    <property type="entry name" value="Xanthine dehydrogenase oxidase"/>
    <property type="match status" value="1"/>
</dbReference>
<evidence type="ECO:0000313" key="3">
    <source>
        <dbReference type="Proteomes" id="UP001208570"/>
    </source>
</evidence>
<dbReference type="InterPro" id="IPR016208">
    <property type="entry name" value="Ald_Oxase/xanthine_DH-like"/>
</dbReference>
<organism evidence="2 3">
    <name type="scientific">Paralvinella palmiformis</name>
    <dbReference type="NCBI Taxonomy" id="53620"/>
    <lineage>
        <taxon>Eukaryota</taxon>
        <taxon>Metazoa</taxon>
        <taxon>Spiralia</taxon>
        <taxon>Lophotrochozoa</taxon>
        <taxon>Annelida</taxon>
        <taxon>Polychaeta</taxon>
        <taxon>Sedentaria</taxon>
        <taxon>Canalipalpata</taxon>
        <taxon>Terebellida</taxon>
        <taxon>Terebelliformia</taxon>
        <taxon>Alvinellidae</taxon>
        <taxon>Paralvinella</taxon>
    </lineage>
</organism>
<evidence type="ECO:0000313" key="2">
    <source>
        <dbReference type="EMBL" id="KAK2140395.1"/>
    </source>
</evidence>
<dbReference type="Proteomes" id="UP001208570">
    <property type="component" value="Unassembled WGS sequence"/>
</dbReference>
<reference evidence="2" key="1">
    <citation type="journal article" date="2023" name="Mol. Biol. Evol.">
        <title>Third-Generation Sequencing Reveals the Adaptive Role of the Epigenome in Three Deep-Sea Polychaetes.</title>
        <authorList>
            <person name="Perez M."/>
            <person name="Aroh O."/>
            <person name="Sun Y."/>
            <person name="Lan Y."/>
            <person name="Juniper S.K."/>
            <person name="Young C.R."/>
            <person name="Angers B."/>
            <person name="Qian P.Y."/>
        </authorList>
    </citation>
    <scope>NUCLEOTIDE SEQUENCE</scope>
    <source>
        <strain evidence="2">P08H-3</strain>
    </source>
</reference>
<dbReference type="InterPro" id="IPR037165">
    <property type="entry name" value="AldOxase/xan_DH_Mopterin-bd_sf"/>
</dbReference>
<dbReference type="AlphaFoldDB" id="A0AAD9MP91"/>
<comment type="caution">
    <text evidence="2">The sequence shown here is derived from an EMBL/GenBank/DDBJ whole genome shotgun (WGS) entry which is preliminary data.</text>
</comment>
<dbReference type="SUPFAM" id="SSF56003">
    <property type="entry name" value="Molybdenum cofactor-binding domain"/>
    <property type="match status" value="1"/>
</dbReference>
<dbReference type="PANTHER" id="PTHR45444:SF3">
    <property type="entry name" value="XANTHINE DEHYDROGENASE"/>
    <property type="match status" value="1"/>
</dbReference>
<dbReference type="GO" id="GO:0016491">
    <property type="term" value="F:oxidoreductase activity"/>
    <property type="evidence" value="ECO:0007669"/>
    <property type="project" value="InterPro"/>
</dbReference>
<gene>
    <name evidence="2" type="ORF">LSH36_1368g00007</name>
</gene>
<proteinExistence type="predicted"/>
<keyword evidence="3" id="KW-1185">Reference proteome</keyword>
<name>A0AAD9MP91_9ANNE</name>
<dbReference type="EMBL" id="JAODUP010001368">
    <property type="protein sequence ID" value="KAK2140395.1"/>
    <property type="molecule type" value="Genomic_DNA"/>
</dbReference>
<dbReference type="GO" id="GO:0005506">
    <property type="term" value="F:iron ion binding"/>
    <property type="evidence" value="ECO:0007669"/>
    <property type="project" value="InterPro"/>
</dbReference>
<protein>
    <recommendedName>
        <fullName evidence="1">Aldehyde oxidase/xanthine dehydrogenase second molybdopterin binding domain-containing protein</fullName>
    </recommendedName>
</protein>
<feature type="domain" description="Aldehyde oxidase/xanthine dehydrogenase second molybdopterin binding" evidence="1">
    <location>
        <begin position="5"/>
        <end position="102"/>
    </location>
</feature>